<dbReference type="InterPro" id="IPR005474">
    <property type="entry name" value="Transketolase_N"/>
</dbReference>
<comment type="caution">
    <text evidence="5">The sequence shown here is derived from an EMBL/GenBank/DDBJ whole genome shotgun (WGS) entry which is preliminary data.</text>
</comment>
<dbReference type="PANTHER" id="PTHR47514">
    <property type="entry name" value="TRANSKETOLASE N-TERMINAL SECTION-RELATED"/>
    <property type="match status" value="1"/>
</dbReference>
<evidence type="ECO:0000313" key="6">
    <source>
        <dbReference type="Proteomes" id="UP000230131"/>
    </source>
</evidence>
<evidence type="ECO:0000256" key="3">
    <source>
        <dbReference type="ARBA" id="ARBA00023052"/>
    </source>
</evidence>
<organism evidence="5 6">
    <name type="scientific">Candidatus Wolfebacteria bacterium CG03_land_8_20_14_0_80_36_15</name>
    <dbReference type="NCBI Taxonomy" id="1975067"/>
    <lineage>
        <taxon>Bacteria</taxon>
        <taxon>Candidatus Wolfeibacteriota</taxon>
    </lineage>
</organism>
<dbReference type="AlphaFoldDB" id="A0A2M7B7J3"/>
<evidence type="ECO:0000256" key="2">
    <source>
        <dbReference type="ARBA" id="ARBA00007131"/>
    </source>
</evidence>
<sequence>MNYEDDLKRIRLDILEMAYKNQEGHIPSAFSVAEILYVIYSKKKEEDVFFLSKGHASAALYAVLAHFGHLDRRELTTFCQYDSLLGGHPHRRGKIIMNSSGSLGHGFPMAAGYALSKKIKNEPGRVFCLVGDGECNEGTIWETAMYASHLNLSNLVCIVDNNNSQTRAIPSVSLKEKFASFGWKIDEIDGHNVLEIERALFGKRVKQLIKPLAVIANTIKGRGIKAMENDHFAWHHRVPTETEFNLFKAELLL</sequence>
<evidence type="ECO:0000313" key="5">
    <source>
        <dbReference type="EMBL" id="PIU99072.1"/>
    </source>
</evidence>
<keyword evidence="3" id="KW-0786">Thiamine pyrophosphate</keyword>
<dbReference type="EMBL" id="PEVH01000053">
    <property type="protein sequence ID" value="PIU99072.1"/>
    <property type="molecule type" value="Genomic_DNA"/>
</dbReference>
<dbReference type="PANTHER" id="PTHR47514:SF1">
    <property type="entry name" value="TRANSKETOLASE N-TERMINAL SECTION-RELATED"/>
    <property type="match status" value="1"/>
</dbReference>
<dbReference type="InterPro" id="IPR029061">
    <property type="entry name" value="THDP-binding"/>
</dbReference>
<protein>
    <recommendedName>
        <fullName evidence="4">Transketolase N-terminal domain-containing protein</fullName>
    </recommendedName>
</protein>
<evidence type="ECO:0000259" key="4">
    <source>
        <dbReference type="Pfam" id="PF00456"/>
    </source>
</evidence>
<name>A0A2M7B7J3_9BACT</name>
<dbReference type="Gene3D" id="3.40.50.970">
    <property type="match status" value="1"/>
</dbReference>
<proteinExistence type="inferred from homology"/>
<gene>
    <name evidence="5" type="ORF">COS59_01730</name>
</gene>
<comment type="cofactor">
    <cofactor evidence="1">
        <name>thiamine diphosphate</name>
        <dbReference type="ChEBI" id="CHEBI:58937"/>
    </cofactor>
</comment>
<reference evidence="6" key="1">
    <citation type="submission" date="2017-09" db="EMBL/GenBank/DDBJ databases">
        <title>Depth-based differentiation of microbial function through sediment-hosted aquifers and enrichment of novel symbionts in the deep terrestrial subsurface.</title>
        <authorList>
            <person name="Probst A.J."/>
            <person name="Ladd B."/>
            <person name="Jarett J.K."/>
            <person name="Geller-Mcgrath D.E."/>
            <person name="Sieber C.M.K."/>
            <person name="Emerson J.B."/>
            <person name="Anantharaman K."/>
            <person name="Thomas B.C."/>
            <person name="Malmstrom R."/>
            <person name="Stieglmeier M."/>
            <person name="Klingl A."/>
            <person name="Woyke T."/>
            <person name="Ryan C.M."/>
            <person name="Banfield J.F."/>
        </authorList>
    </citation>
    <scope>NUCLEOTIDE SEQUENCE [LARGE SCALE GENOMIC DNA]</scope>
</reference>
<dbReference type="CDD" id="cd02012">
    <property type="entry name" value="TPP_TK"/>
    <property type="match status" value="1"/>
</dbReference>
<evidence type="ECO:0000256" key="1">
    <source>
        <dbReference type="ARBA" id="ARBA00001964"/>
    </source>
</evidence>
<feature type="domain" description="Transketolase N-terminal" evidence="4">
    <location>
        <begin position="8"/>
        <end position="232"/>
    </location>
</feature>
<accession>A0A2M7B7J3</accession>
<dbReference type="Proteomes" id="UP000230131">
    <property type="component" value="Unassembled WGS sequence"/>
</dbReference>
<dbReference type="Pfam" id="PF00456">
    <property type="entry name" value="Transketolase_N"/>
    <property type="match status" value="1"/>
</dbReference>
<comment type="similarity">
    <text evidence="2">Belongs to the transketolase family.</text>
</comment>
<dbReference type="SUPFAM" id="SSF52518">
    <property type="entry name" value="Thiamin diphosphate-binding fold (THDP-binding)"/>
    <property type="match status" value="1"/>
</dbReference>